<accession>T0QGC4</accession>
<feature type="compositionally biased region" description="Low complexity" evidence="3">
    <location>
        <begin position="373"/>
        <end position="382"/>
    </location>
</feature>
<keyword evidence="2" id="KW-0865">Zymogen</keyword>
<dbReference type="RefSeq" id="XP_008613824.1">
    <property type="nucleotide sequence ID" value="XM_008615602.1"/>
</dbReference>
<evidence type="ECO:0000256" key="1">
    <source>
        <dbReference type="ARBA" id="ARBA00008455"/>
    </source>
</evidence>
<feature type="region of interest" description="Disordered" evidence="3">
    <location>
        <begin position="345"/>
        <end position="434"/>
    </location>
</feature>
<evidence type="ECO:0000256" key="2">
    <source>
        <dbReference type="ARBA" id="ARBA00023145"/>
    </source>
</evidence>
<dbReference type="GeneID" id="19950381"/>
<feature type="domain" description="Peptidase C1A papain C-terminal" evidence="5">
    <location>
        <begin position="130"/>
        <end position="346"/>
    </location>
</feature>
<protein>
    <recommendedName>
        <fullName evidence="5">Peptidase C1A papain C-terminal domain-containing protein</fullName>
    </recommendedName>
</protein>
<dbReference type="GO" id="GO:0008234">
    <property type="term" value="F:cysteine-type peptidase activity"/>
    <property type="evidence" value="ECO:0007669"/>
    <property type="project" value="InterPro"/>
</dbReference>
<feature type="signal peptide" evidence="4">
    <location>
        <begin position="1"/>
        <end position="16"/>
    </location>
</feature>
<dbReference type="PRINTS" id="PR01217">
    <property type="entry name" value="PRICHEXTENSN"/>
</dbReference>
<proteinExistence type="inferred from homology"/>
<comment type="similarity">
    <text evidence="1">Belongs to the peptidase C1 family.</text>
</comment>
<dbReference type="AlphaFoldDB" id="T0QGC4"/>
<dbReference type="SUPFAM" id="SSF54001">
    <property type="entry name" value="Cysteine proteinases"/>
    <property type="match status" value="1"/>
</dbReference>
<feature type="compositionally biased region" description="Basic residues" evidence="3">
    <location>
        <begin position="407"/>
        <end position="419"/>
    </location>
</feature>
<evidence type="ECO:0000313" key="7">
    <source>
        <dbReference type="Proteomes" id="UP000030762"/>
    </source>
</evidence>
<keyword evidence="4" id="KW-0732">Signal</keyword>
<reference evidence="6 7" key="1">
    <citation type="submission" date="2012-04" db="EMBL/GenBank/DDBJ databases">
        <title>The Genome Sequence of Saprolegnia declina VS20.</title>
        <authorList>
            <consortium name="The Broad Institute Genome Sequencing Platform"/>
            <person name="Russ C."/>
            <person name="Nusbaum C."/>
            <person name="Tyler B."/>
            <person name="van West P."/>
            <person name="Dieguez-Uribeondo J."/>
            <person name="de Bruijn I."/>
            <person name="Tripathy S."/>
            <person name="Jiang R."/>
            <person name="Young S.K."/>
            <person name="Zeng Q."/>
            <person name="Gargeya S."/>
            <person name="Fitzgerald M."/>
            <person name="Haas B."/>
            <person name="Abouelleil A."/>
            <person name="Alvarado L."/>
            <person name="Arachchi H.M."/>
            <person name="Berlin A."/>
            <person name="Chapman S.B."/>
            <person name="Goldberg J."/>
            <person name="Griggs A."/>
            <person name="Gujja S."/>
            <person name="Hansen M."/>
            <person name="Howarth C."/>
            <person name="Imamovic A."/>
            <person name="Larimer J."/>
            <person name="McCowen C."/>
            <person name="Montmayeur A."/>
            <person name="Murphy C."/>
            <person name="Neiman D."/>
            <person name="Pearson M."/>
            <person name="Priest M."/>
            <person name="Roberts A."/>
            <person name="Saif S."/>
            <person name="Shea T."/>
            <person name="Sisk P."/>
            <person name="Sykes S."/>
            <person name="Wortman J."/>
            <person name="Nusbaum C."/>
            <person name="Birren B."/>
        </authorList>
    </citation>
    <scope>NUCLEOTIDE SEQUENCE [LARGE SCALE GENOMIC DNA]</scope>
    <source>
        <strain evidence="6 7">VS20</strain>
    </source>
</reference>
<dbReference type="InParanoid" id="T0QGC4"/>
<name>T0QGC4_SAPDV</name>
<dbReference type="OMA" id="IAINAEW"/>
<evidence type="ECO:0000313" key="6">
    <source>
        <dbReference type="EMBL" id="EQC32680.1"/>
    </source>
</evidence>
<dbReference type="GO" id="GO:0006508">
    <property type="term" value="P:proteolysis"/>
    <property type="evidence" value="ECO:0007669"/>
    <property type="project" value="InterPro"/>
</dbReference>
<dbReference type="InterPro" id="IPR038765">
    <property type="entry name" value="Papain-like_cys_pep_sf"/>
</dbReference>
<evidence type="ECO:0000256" key="4">
    <source>
        <dbReference type="SAM" id="SignalP"/>
    </source>
</evidence>
<dbReference type="eggNOG" id="KOG1543">
    <property type="taxonomic scope" value="Eukaryota"/>
</dbReference>
<dbReference type="Pfam" id="PF00112">
    <property type="entry name" value="Peptidase_C1"/>
    <property type="match status" value="1"/>
</dbReference>
<gene>
    <name evidence="6" type="ORF">SDRG_09654</name>
</gene>
<evidence type="ECO:0000259" key="5">
    <source>
        <dbReference type="SMART" id="SM00645"/>
    </source>
</evidence>
<dbReference type="STRING" id="1156394.T0QGC4"/>
<dbReference type="OrthoDB" id="75895at2759"/>
<dbReference type="Proteomes" id="UP000030762">
    <property type="component" value="Unassembled WGS sequence"/>
</dbReference>
<feature type="compositionally biased region" description="Low complexity" evidence="3">
    <location>
        <begin position="351"/>
        <end position="365"/>
    </location>
</feature>
<dbReference type="InterPro" id="IPR013128">
    <property type="entry name" value="Peptidase_C1A"/>
</dbReference>
<dbReference type="PROSITE" id="PS00139">
    <property type="entry name" value="THIOL_PROTEASE_CYS"/>
    <property type="match status" value="1"/>
</dbReference>
<dbReference type="VEuPathDB" id="FungiDB:SDRG_09654"/>
<dbReference type="InterPro" id="IPR000668">
    <property type="entry name" value="Peptidase_C1A_C"/>
</dbReference>
<dbReference type="InterPro" id="IPR039417">
    <property type="entry name" value="Peptidase_C1A_papain-like"/>
</dbReference>
<keyword evidence="7" id="KW-1185">Reference proteome</keyword>
<dbReference type="EMBL" id="JH767162">
    <property type="protein sequence ID" value="EQC32680.1"/>
    <property type="molecule type" value="Genomic_DNA"/>
</dbReference>
<dbReference type="CDD" id="cd02248">
    <property type="entry name" value="Peptidase_C1A"/>
    <property type="match status" value="1"/>
</dbReference>
<dbReference type="InterPro" id="IPR000169">
    <property type="entry name" value="Pept_cys_AS"/>
</dbReference>
<feature type="chain" id="PRO_5018527648" description="Peptidase C1A papain C-terminal domain-containing protein" evidence="4">
    <location>
        <begin position="17"/>
        <end position="434"/>
    </location>
</feature>
<evidence type="ECO:0000256" key="3">
    <source>
        <dbReference type="SAM" id="MobiDB-lite"/>
    </source>
</evidence>
<dbReference type="PANTHER" id="PTHR12411">
    <property type="entry name" value="CYSTEINE PROTEASE FAMILY C1-RELATED"/>
    <property type="match status" value="1"/>
</dbReference>
<sequence>MRTAYLLATLAAVAASADLTPAERKELTADLKEWQALFGQEALTEGFLPPLEGLTIGESNDELLVRMKAAKQRVPELAKENPDASFTHLSPLALLTKDEFKHYVMKSFKRGKRALRAEKVDWASVGAASATGSVDWTADSKCVNPVKSQGSCGSCWAFSGTGTVESAHCIATGTLLDLSDQQTTSCASSAGNGCDGGLEDRAITWIHDNGGLCLSKDYPYTSGSSGQTGSCKSSCTKQKLAIGATVNIKGEGPLETALKTQPVAVAVEAGNDVWQYYKGGVVSQCPGAQSDHAVIAVGYGSENGKDFFKIRNSWGANWGEKGYIKLQRGVGGKGMCNVAEEPAYPKITAGPTSKPTDGPTSKPTSGPTPKPSTKPTTKPTTKPSEKPTEDPSDEPSEDPTPAPTKRPTQRPTKRPRTTRPKTPSPTDDDFGVDP</sequence>
<organism evidence="6 7">
    <name type="scientific">Saprolegnia diclina (strain VS20)</name>
    <dbReference type="NCBI Taxonomy" id="1156394"/>
    <lineage>
        <taxon>Eukaryota</taxon>
        <taxon>Sar</taxon>
        <taxon>Stramenopiles</taxon>
        <taxon>Oomycota</taxon>
        <taxon>Saprolegniomycetes</taxon>
        <taxon>Saprolegniales</taxon>
        <taxon>Saprolegniaceae</taxon>
        <taxon>Saprolegnia</taxon>
    </lineage>
</organism>
<dbReference type="SMART" id="SM00645">
    <property type="entry name" value="Pept_C1"/>
    <property type="match status" value="1"/>
</dbReference>
<dbReference type="Gene3D" id="3.90.70.10">
    <property type="entry name" value="Cysteine proteinases"/>
    <property type="match status" value="1"/>
</dbReference>